<accession>R8BA41</accession>
<proteinExistence type="predicted"/>
<dbReference type="RefSeq" id="XP_007919043.1">
    <property type="nucleotide sequence ID" value="XM_007920852.1"/>
</dbReference>
<evidence type="ECO:0000313" key="3">
    <source>
        <dbReference type="Proteomes" id="UP000014074"/>
    </source>
</evidence>
<feature type="compositionally biased region" description="Basic and acidic residues" evidence="1">
    <location>
        <begin position="327"/>
        <end position="344"/>
    </location>
</feature>
<feature type="region of interest" description="Disordered" evidence="1">
    <location>
        <begin position="192"/>
        <end position="214"/>
    </location>
</feature>
<dbReference type="EMBL" id="KB933360">
    <property type="protein sequence ID" value="EON96163.1"/>
    <property type="molecule type" value="Genomic_DNA"/>
</dbReference>
<dbReference type="KEGG" id="tmn:UCRPA7_8338"/>
<feature type="compositionally biased region" description="Low complexity" evidence="1">
    <location>
        <begin position="253"/>
        <end position="269"/>
    </location>
</feature>
<dbReference type="GeneID" id="19329178"/>
<gene>
    <name evidence="2" type="ORF">UCRPA7_8338</name>
</gene>
<evidence type="ECO:0000313" key="2">
    <source>
        <dbReference type="EMBL" id="EON96163.1"/>
    </source>
</evidence>
<dbReference type="HOGENOM" id="CLU_738073_0_0_1"/>
<dbReference type="Proteomes" id="UP000014074">
    <property type="component" value="Unassembled WGS sequence"/>
</dbReference>
<dbReference type="AlphaFoldDB" id="R8BA41"/>
<feature type="region of interest" description="Disordered" evidence="1">
    <location>
        <begin position="246"/>
        <end position="269"/>
    </location>
</feature>
<evidence type="ECO:0000256" key="1">
    <source>
        <dbReference type="SAM" id="MobiDB-lite"/>
    </source>
</evidence>
<keyword evidence="3" id="KW-1185">Reference proteome</keyword>
<sequence>MWDAEKSQHYNVENLIRESDKTWHNPSLIQMVETVGCSLMANGIHTPIPRELNTYVASMIEQFRILDHRDKVLRGNVKDLEHARENDRKEFKAASDDWKQRELDFKAEIKRLELVIMETNPGKGLEKVLLNRRRSVVNRNDTKRFSARLDKLSSGETEVGEASTRVDDENKKLTSALLLDHNNDENINERLRRREFTGRYQPPDGRQRIDNPRYFSTEALQRAATRVSPPPRRPSPLRQVTNAVQGHQTRLNSDSSNSSTSSSARSSVSLITGGLAEEAARRGITPPSVDSLMKLRFDTEAAMKAIKEEAKTRAVPDCAIEDDEDLPDIKKPEHHRAPSFDQGDEKVFSVNMASATNARQGLKEAVFGKEIKAND</sequence>
<reference evidence="3" key="1">
    <citation type="journal article" date="2013" name="Genome Announc.">
        <title>Draft genome sequence of the ascomycete Phaeoacremonium aleophilum strain UCR-PA7, a causal agent of the esca disease complex in grapevines.</title>
        <authorList>
            <person name="Blanco-Ulate B."/>
            <person name="Rolshausen P."/>
            <person name="Cantu D."/>
        </authorList>
    </citation>
    <scope>NUCLEOTIDE SEQUENCE [LARGE SCALE GENOMIC DNA]</scope>
    <source>
        <strain evidence="3">UCR-PA7</strain>
    </source>
</reference>
<protein>
    <submittedName>
        <fullName evidence="2">Uncharacterized protein</fullName>
    </submittedName>
</protein>
<name>R8BA41_PHAM7</name>
<feature type="region of interest" description="Disordered" evidence="1">
    <location>
        <begin position="317"/>
        <end position="344"/>
    </location>
</feature>
<dbReference type="OrthoDB" id="5430717at2759"/>
<organism evidence="2 3">
    <name type="scientific">Phaeoacremonium minimum (strain UCR-PA7)</name>
    <name type="common">Esca disease fungus</name>
    <name type="synonym">Togninia minima</name>
    <dbReference type="NCBI Taxonomy" id="1286976"/>
    <lineage>
        <taxon>Eukaryota</taxon>
        <taxon>Fungi</taxon>
        <taxon>Dikarya</taxon>
        <taxon>Ascomycota</taxon>
        <taxon>Pezizomycotina</taxon>
        <taxon>Sordariomycetes</taxon>
        <taxon>Sordariomycetidae</taxon>
        <taxon>Togniniales</taxon>
        <taxon>Togniniaceae</taxon>
        <taxon>Phaeoacremonium</taxon>
    </lineage>
</organism>
<dbReference type="eggNOG" id="ENOG502SWQJ">
    <property type="taxonomic scope" value="Eukaryota"/>
</dbReference>